<protein>
    <submittedName>
        <fullName evidence="2">SJCHGC06665 protein</fullName>
    </submittedName>
</protein>
<name>Q5DEF7_SCHJA</name>
<feature type="compositionally biased region" description="Basic and acidic residues" evidence="1">
    <location>
        <begin position="93"/>
        <end position="114"/>
    </location>
</feature>
<feature type="compositionally biased region" description="Basic residues" evidence="1">
    <location>
        <begin position="1"/>
        <end position="16"/>
    </location>
</feature>
<feature type="region of interest" description="Disordered" evidence="1">
    <location>
        <begin position="1"/>
        <end position="127"/>
    </location>
</feature>
<evidence type="ECO:0000256" key="1">
    <source>
        <dbReference type="SAM" id="MobiDB-lite"/>
    </source>
</evidence>
<dbReference type="EMBL" id="AY814067">
    <property type="protein sequence ID" value="AAW25799.1"/>
    <property type="molecule type" value="mRNA"/>
</dbReference>
<proteinExistence type="evidence at transcript level"/>
<sequence>MGSKKLRASGKQRGRPAPRETSAKQTSKSFGAKKAHRGSPNPPGTPQHCPGAETSPAGRKRDKRKDPRQRRPRRPKSRAAEHRIKHTGPPARRRSDQTNHTPDETRDPAARRAEQAAPTQPREKNIK</sequence>
<reference evidence="2" key="1">
    <citation type="submission" date="2004-11" db="EMBL/GenBank/DDBJ databases">
        <title>The full-length cDNA sequences of Schistosoma japonicum genes.</title>
        <authorList>
            <person name="Han Z."/>
        </authorList>
    </citation>
    <scope>NUCLEOTIDE SEQUENCE</scope>
</reference>
<feature type="compositionally biased region" description="Basic residues" evidence="1">
    <location>
        <begin position="58"/>
        <end position="77"/>
    </location>
</feature>
<organism evidence="2">
    <name type="scientific">Schistosoma japonicum</name>
    <name type="common">Blood fluke</name>
    <dbReference type="NCBI Taxonomy" id="6182"/>
    <lineage>
        <taxon>Eukaryota</taxon>
        <taxon>Metazoa</taxon>
        <taxon>Spiralia</taxon>
        <taxon>Lophotrochozoa</taxon>
        <taxon>Platyhelminthes</taxon>
        <taxon>Trematoda</taxon>
        <taxon>Digenea</taxon>
        <taxon>Strigeidida</taxon>
        <taxon>Schistosomatoidea</taxon>
        <taxon>Schistosomatidae</taxon>
        <taxon>Schistosoma</taxon>
    </lineage>
</organism>
<reference evidence="2" key="2">
    <citation type="journal article" date="2006" name="PLoS Pathog.">
        <title>New perspectives on host-parasite interplay by comparative transcriptomic and proteomic analyses of Schistosoma japonicum.</title>
        <authorList>
            <person name="Liu F."/>
            <person name="Lu J."/>
            <person name="Hu W."/>
            <person name="Wang S.Y."/>
            <person name="Cui S.J."/>
            <person name="Chi M."/>
            <person name="Yan Q."/>
            <person name="Wang X.R."/>
            <person name="Song H.D."/>
            <person name="Xu X.N."/>
            <person name="Wang J.J."/>
            <person name="Zhang X.L."/>
            <person name="Zhang X."/>
            <person name="Wang Z.Q."/>
            <person name="Xue C.L."/>
            <person name="Brindley P.J."/>
            <person name="McManus D.P."/>
            <person name="Yang P.Y."/>
            <person name="Feng Z."/>
            <person name="Chen Z."/>
            <person name="Han Z.G."/>
        </authorList>
    </citation>
    <scope>NUCLEOTIDE SEQUENCE</scope>
</reference>
<accession>Q5DEF7</accession>
<evidence type="ECO:0000313" key="2">
    <source>
        <dbReference type="EMBL" id="AAW25799.1"/>
    </source>
</evidence>
<dbReference type="AlphaFoldDB" id="Q5DEF7"/>